<evidence type="ECO:0000256" key="2">
    <source>
        <dbReference type="ARBA" id="ARBA00022723"/>
    </source>
</evidence>
<organism evidence="9 10">
    <name type="scientific">Mycteria americana</name>
    <name type="common">Wood stork</name>
    <dbReference type="NCBI Taxonomy" id="33587"/>
    <lineage>
        <taxon>Eukaryota</taxon>
        <taxon>Metazoa</taxon>
        <taxon>Chordata</taxon>
        <taxon>Craniata</taxon>
        <taxon>Vertebrata</taxon>
        <taxon>Euteleostomi</taxon>
        <taxon>Archelosauria</taxon>
        <taxon>Archosauria</taxon>
        <taxon>Dinosauria</taxon>
        <taxon>Saurischia</taxon>
        <taxon>Theropoda</taxon>
        <taxon>Coelurosauria</taxon>
        <taxon>Aves</taxon>
        <taxon>Neognathae</taxon>
        <taxon>Neoaves</taxon>
        <taxon>Aequornithes</taxon>
        <taxon>Ciconiiformes</taxon>
        <taxon>Ciconiidae</taxon>
        <taxon>Mycteria</taxon>
    </lineage>
</organism>
<dbReference type="GO" id="GO:0008270">
    <property type="term" value="F:zinc ion binding"/>
    <property type="evidence" value="ECO:0007669"/>
    <property type="project" value="UniProtKB-KW"/>
</dbReference>
<keyword evidence="4" id="KW-0862">Zinc</keyword>
<dbReference type="InterPro" id="IPR051643">
    <property type="entry name" value="Transcr_Reg_ZincFinger"/>
</dbReference>
<evidence type="ECO:0000256" key="6">
    <source>
        <dbReference type="PROSITE-ProRule" id="PRU00042"/>
    </source>
</evidence>
<evidence type="ECO:0000313" key="9">
    <source>
        <dbReference type="EMBL" id="KAK4805905.1"/>
    </source>
</evidence>
<accession>A0AAN7MGN0</accession>
<dbReference type="InterPro" id="IPR013087">
    <property type="entry name" value="Znf_C2H2_type"/>
</dbReference>
<dbReference type="AlphaFoldDB" id="A0AAN7MGN0"/>
<feature type="domain" description="C2H2-type" evidence="8">
    <location>
        <begin position="1"/>
        <end position="23"/>
    </location>
</feature>
<reference evidence="9 10" key="1">
    <citation type="journal article" date="2023" name="J. Hered.">
        <title>Chromosome-level genome of the wood stork (Mycteria americana) provides insight into avian chromosome evolution.</title>
        <authorList>
            <person name="Flamio R. Jr."/>
            <person name="Ramstad K.M."/>
        </authorList>
    </citation>
    <scope>NUCLEOTIDE SEQUENCE [LARGE SCALE GENOMIC DNA]</scope>
    <source>
        <strain evidence="9">JAX WOST 10</strain>
    </source>
</reference>
<dbReference type="GO" id="GO:0005634">
    <property type="term" value="C:nucleus"/>
    <property type="evidence" value="ECO:0007669"/>
    <property type="project" value="UniProtKB-SubCell"/>
</dbReference>
<dbReference type="PANTHER" id="PTHR24396">
    <property type="entry name" value="ZINC FINGER PROTEIN"/>
    <property type="match status" value="1"/>
</dbReference>
<keyword evidence="2" id="KW-0479">Metal-binding</keyword>
<keyword evidence="3 6" id="KW-0863">Zinc-finger</keyword>
<comment type="caution">
    <text evidence="9">The sequence shown here is derived from an EMBL/GenBank/DDBJ whole genome shotgun (WGS) entry which is preliminary data.</text>
</comment>
<keyword evidence="5" id="KW-0539">Nucleus</keyword>
<dbReference type="PANTHER" id="PTHR24396:SF22">
    <property type="entry name" value="PROTEIN WIZ"/>
    <property type="match status" value="1"/>
</dbReference>
<dbReference type="GO" id="GO:0000978">
    <property type="term" value="F:RNA polymerase II cis-regulatory region sequence-specific DNA binding"/>
    <property type="evidence" value="ECO:0007669"/>
    <property type="project" value="TreeGrafter"/>
</dbReference>
<evidence type="ECO:0000256" key="7">
    <source>
        <dbReference type="SAM" id="MobiDB-lite"/>
    </source>
</evidence>
<protein>
    <recommendedName>
        <fullName evidence="8">C2H2-type domain-containing protein</fullName>
    </recommendedName>
</protein>
<keyword evidence="10" id="KW-1185">Reference proteome</keyword>
<evidence type="ECO:0000313" key="10">
    <source>
        <dbReference type="Proteomes" id="UP001333110"/>
    </source>
</evidence>
<dbReference type="Proteomes" id="UP001333110">
    <property type="component" value="Unassembled WGS sequence"/>
</dbReference>
<dbReference type="GO" id="GO:0000981">
    <property type="term" value="F:DNA-binding transcription factor activity, RNA polymerase II-specific"/>
    <property type="evidence" value="ECO:0007669"/>
    <property type="project" value="TreeGrafter"/>
</dbReference>
<dbReference type="PROSITE" id="PS00028">
    <property type="entry name" value="ZINC_FINGER_C2H2_1"/>
    <property type="match status" value="1"/>
</dbReference>
<name>A0AAN7MGN0_MYCAM</name>
<proteinExistence type="predicted"/>
<evidence type="ECO:0000256" key="1">
    <source>
        <dbReference type="ARBA" id="ARBA00004123"/>
    </source>
</evidence>
<evidence type="ECO:0000256" key="3">
    <source>
        <dbReference type="ARBA" id="ARBA00022771"/>
    </source>
</evidence>
<evidence type="ECO:0000259" key="8">
    <source>
        <dbReference type="PROSITE" id="PS50157"/>
    </source>
</evidence>
<gene>
    <name evidence="9" type="ORF">QYF61_021469</name>
</gene>
<dbReference type="PROSITE" id="PS50157">
    <property type="entry name" value="ZINC_FINGER_C2H2_2"/>
    <property type="match status" value="1"/>
</dbReference>
<feature type="region of interest" description="Disordered" evidence="7">
    <location>
        <begin position="56"/>
        <end position="125"/>
    </location>
</feature>
<evidence type="ECO:0000256" key="4">
    <source>
        <dbReference type="ARBA" id="ARBA00022833"/>
    </source>
</evidence>
<dbReference type="EMBL" id="JAUNZN010000047">
    <property type="protein sequence ID" value="KAK4805905.1"/>
    <property type="molecule type" value="Genomic_DNA"/>
</dbReference>
<comment type="subcellular location">
    <subcellularLocation>
        <location evidence="1">Nucleus</location>
    </subcellularLocation>
</comment>
<sequence>MRCEFCGAGFDTRAGLSSHARAHLRDFGITNWELTISPINILKELLANSSEHPMLQAAMGAEPSSPSREREAHGFVPRKSMTPMSECSIPRSPLSPFPPSWGDESLQSYRDGKCPRTPWASQKLF</sequence>
<evidence type="ECO:0000256" key="5">
    <source>
        <dbReference type="ARBA" id="ARBA00023242"/>
    </source>
</evidence>